<protein>
    <recommendedName>
        <fullName evidence="7">Rhodopsin domain-containing protein</fullName>
    </recommendedName>
</protein>
<dbReference type="InterPro" id="IPR052337">
    <property type="entry name" value="SAT4-like"/>
</dbReference>
<evidence type="ECO:0000256" key="3">
    <source>
        <dbReference type="ARBA" id="ARBA00022989"/>
    </source>
</evidence>
<accession>W3XES1</accession>
<dbReference type="InterPro" id="IPR049326">
    <property type="entry name" value="Rhodopsin_dom_fungi"/>
</dbReference>
<sequence length="103" mass="11528">MTCFFYKLFECTPVGDTWKPPGTPGLDCVSTDANEAMMTGHAVVGIITDLVLLALPIWVIYTKMMFSRKMFQVILVFSVGVFVVVTGIVRLYYMKTLDFAIDS</sequence>
<dbReference type="AlphaFoldDB" id="W3XES1"/>
<proteinExistence type="inferred from homology"/>
<name>W3XES1_PESFW</name>
<dbReference type="GeneID" id="19270791"/>
<dbReference type="PANTHER" id="PTHR33048:SF47">
    <property type="entry name" value="INTEGRAL MEMBRANE PROTEIN-RELATED"/>
    <property type="match status" value="1"/>
</dbReference>
<evidence type="ECO:0000256" key="6">
    <source>
        <dbReference type="SAM" id="Phobius"/>
    </source>
</evidence>
<evidence type="ECO:0000313" key="9">
    <source>
        <dbReference type="Proteomes" id="UP000030651"/>
    </source>
</evidence>
<dbReference type="OrthoDB" id="5413793at2759"/>
<reference evidence="9" key="1">
    <citation type="journal article" date="2015" name="BMC Genomics">
        <title>Genomic and transcriptomic analysis of the endophytic fungus Pestalotiopsis fici reveals its lifestyle and high potential for synthesis of natural products.</title>
        <authorList>
            <person name="Wang X."/>
            <person name="Zhang X."/>
            <person name="Liu L."/>
            <person name="Xiang M."/>
            <person name="Wang W."/>
            <person name="Sun X."/>
            <person name="Che Y."/>
            <person name="Guo L."/>
            <person name="Liu G."/>
            <person name="Guo L."/>
            <person name="Wang C."/>
            <person name="Yin W.B."/>
            <person name="Stadler M."/>
            <person name="Zhang X."/>
            <person name="Liu X."/>
        </authorList>
    </citation>
    <scope>NUCLEOTIDE SEQUENCE [LARGE SCALE GENOMIC DNA]</scope>
    <source>
        <strain evidence="9">W106-1 / CGMCC3.15140</strain>
    </source>
</reference>
<dbReference type="Pfam" id="PF20684">
    <property type="entry name" value="Fung_rhodopsin"/>
    <property type="match status" value="1"/>
</dbReference>
<keyword evidence="2 6" id="KW-0812">Transmembrane</keyword>
<evidence type="ECO:0000313" key="8">
    <source>
        <dbReference type="EMBL" id="ETS83902.1"/>
    </source>
</evidence>
<comment type="subcellular location">
    <subcellularLocation>
        <location evidence="1">Membrane</location>
        <topology evidence="1">Multi-pass membrane protein</topology>
    </subcellularLocation>
</comment>
<comment type="similarity">
    <text evidence="5">Belongs to the SAT4 family.</text>
</comment>
<dbReference type="RefSeq" id="XP_007832550.1">
    <property type="nucleotide sequence ID" value="XM_007834359.1"/>
</dbReference>
<dbReference type="PANTHER" id="PTHR33048">
    <property type="entry name" value="PTH11-LIKE INTEGRAL MEMBRANE PROTEIN (AFU_ORTHOLOGUE AFUA_5G11245)"/>
    <property type="match status" value="1"/>
</dbReference>
<dbReference type="GO" id="GO:0016020">
    <property type="term" value="C:membrane"/>
    <property type="evidence" value="ECO:0007669"/>
    <property type="project" value="UniProtKB-SubCell"/>
</dbReference>
<dbReference type="EMBL" id="KI912111">
    <property type="protein sequence ID" value="ETS83902.1"/>
    <property type="molecule type" value="Genomic_DNA"/>
</dbReference>
<organism evidence="8 9">
    <name type="scientific">Pestalotiopsis fici (strain W106-1 / CGMCC3.15140)</name>
    <dbReference type="NCBI Taxonomy" id="1229662"/>
    <lineage>
        <taxon>Eukaryota</taxon>
        <taxon>Fungi</taxon>
        <taxon>Dikarya</taxon>
        <taxon>Ascomycota</taxon>
        <taxon>Pezizomycotina</taxon>
        <taxon>Sordariomycetes</taxon>
        <taxon>Xylariomycetidae</taxon>
        <taxon>Amphisphaeriales</taxon>
        <taxon>Sporocadaceae</taxon>
        <taxon>Pestalotiopsis</taxon>
    </lineage>
</organism>
<evidence type="ECO:0000259" key="7">
    <source>
        <dbReference type="Pfam" id="PF20684"/>
    </source>
</evidence>
<evidence type="ECO:0000256" key="5">
    <source>
        <dbReference type="ARBA" id="ARBA00038359"/>
    </source>
</evidence>
<evidence type="ECO:0000256" key="2">
    <source>
        <dbReference type="ARBA" id="ARBA00022692"/>
    </source>
</evidence>
<feature type="transmembrane region" description="Helical" evidence="6">
    <location>
        <begin position="42"/>
        <end position="61"/>
    </location>
</feature>
<keyword evidence="9" id="KW-1185">Reference proteome</keyword>
<feature type="transmembrane region" description="Helical" evidence="6">
    <location>
        <begin position="73"/>
        <end position="93"/>
    </location>
</feature>
<gene>
    <name evidence="8" type="ORF">PFICI_05778</name>
</gene>
<dbReference type="KEGG" id="pfy:PFICI_05778"/>
<dbReference type="HOGENOM" id="CLU_2264661_0_0_1"/>
<dbReference type="InParanoid" id="W3XES1"/>
<evidence type="ECO:0000256" key="1">
    <source>
        <dbReference type="ARBA" id="ARBA00004141"/>
    </source>
</evidence>
<evidence type="ECO:0000256" key="4">
    <source>
        <dbReference type="ARBA" id="ARBA00023136"/>
    </source>
</evidence>
<dbReference type="Proteomes" id="UP000030651">
    <property type="component" value="Unassembled WGS sequence"/>
</dbReference>
<dbReference type="eggNOG" id="ENOG502SP8T">
    <property type="taxonomic scope" value="Eukaryota"/>
</dbReference>
<feature type="domain" description="Rhodopsin" evidence="7">
    <location>
        <begin position="2"/>
        <end position="97"/>
    </location>
</feature>
<keyword evidence="4 6" id="KW-0472">Membrane</keyword>
<keyword evidence="3 6" id="KW-1133">Transmembrane helix</keyword>